<gene>
    <name evidence="10" type="primary">TBLA0A07540</name>
    <name evidence="10" type="ORF">TBLA_0A07540</name>
</gene>
<dbReference type="GO" id="GO:0006006">
    <property type="term" value="P:glucose metabolic process"/>
    <property type="evidence" value="ECO:0007669"/>
    <property type="project" value="TreeGrafter"/>
</dbReference>
<dbReference type="PANTHER" id="PTHR19443:SF30">
    <property type="entry name" value="GLUCOKINASE-1-RELATED"/>
    <property type="match status" value="1"/>
</dbReference>
<keyword evidence="2 6" id="KW-0808">Transferase</keyword>
<dbReference type="GO" id="GO:0005524">
    <property type="term" value="F:ATP binding"/>
    <property type="evidence" value="ECO:0007669"/>
    <property type="project" value="UniProtKB-UniRule"/>
</dbReference>
<evidence type="ECO:0000313" key="11">
    <source>
        <dbReference type="Proteomes" id="UP000002866"/>
    </source>
</evidence>
<dbReference type="GO" id="GO:0005739">
    <property type="term" value="C:mitochondrion"/>
    <property type="evidence" value="ECO:0007669"/>
    <property type="project" value="TreeGrafter"/>
</dbReference>
<dbReference type="Gene3D" id="3.30.420.40">
    <property type="match status" value="1"/>
</dbReference>
<dbReference type="OrthoDB" id="419537at2759"/>
<sequence>MSFEQLHRETAAKLDDAVDKICSQLVVEKEQLKTMTEGFIEAMENGLNHPNSSEVNSSTTPSPNSAGLSMLPSFVTGLPNGTERGILLACELGTMHFRICSVELLGDHTFQLRHVKSHLPQEVIEEDTASSDKLFSFMARRTYAFIKRAHPEVLDPHAGVSMKMGFTFTYPVEQTSLNEGILIRWTKNVQIKDTVGRDVVQLFQDQLDSQGLERIRIVALTNDTVGTFLSLCYSSGSSMSSLATGEVVEPVIGCIIGTGTNGCYMESTENIGKLQPELRERLIREGKTKMCVNTEWGSFDNELKYIPTTKYDTLIDQKFSSNPGFHLFEKRISALYLGEILRNILLDLYQQGLILTQYRTERSLPHRLKTPFELGCQVLAHIEIDDSTNLRETELTLLQSLRLPTTPQERYAIQKIVRAISRRSAYLAAVPIAAILMKTGALTKRYHGEVEVGCDGSIAEYYPGYRSMLRHALALSPIGTEGERKVHLRIAKDGSGVGSALCALVA</sequence>
<dbReference type="Gene3D" id="3.40.367.20">
    <property type="match status" value="1"/>
</dbReference>
<protein>
    <recommendedName>
        <fullName evidence="6">Phosphotransferase</fullName>
        <ecNumber evidence="6">2.7.1.-</ecNumber>
    </recommendedName>
</protein>
<dbReference type="EMBL" id="HE806316">
    <property type="protein sequence ID" value="CCH58544.1"/>
    <property type="molecule type" value="Genomic_DNA"/>
</dbReference>
<evidence type="ECO:0000259" key="9">
    <source>
        <dbReference type="Pfam" id="PF03727"/>
    </source>
</evidence>
<evidence type="ECO:0000256" key="7">
    <source>
        <dbReference type="SAM" id="MobiDB-lite"/>
    </source>
</evidence>
<feature type="domain" description="Hexokinase C-terminal" evidence="9">
    <location>
        <begin position="252"/>
        <end position="505"/>
    </location>
</feature>
<dbReference type="GO" id="GO:0004340">
    <property type="term" value="F:glucokinase activity"/>
    <property type="evidence" value="ECO:0007669"/>
    <property type="project" value="TreeGrafter"/>
</dbReference>
<dbReference type="EC" id="2.7.1.-" evidence="6"/>
<dbReference type="SUPFAM" id="SSF53067">
    <property type="entry name" value="Actin-like ATPase domain"/>
    <property type="match status" value="2"/>
</dbReference>
<keyword evidence="5 6" id="KW-0067">ATP-binding</keyword>
<dbReference type="Pfam" id="PF03727">
    <property type="entry name" value="Hexokinase_2"/>
    <property type="match status" value="1"/>
</dbReference>
<reference evidence="10 11" key="1">
    <citation type="journal article" date="2011" name="Proc. Natl. Acad. Sci. U.S.A.">
        <title>Evolutionary erosion of yeast sex chromosomes by mating-type switching accidents.</title>
        <authorList>
            <person name="Gordon J.L."/>
            <person name="Armisen D."/>
            <person name="Proux-Wera E."/>
            <person name="Oheigeartaigh S.S."/>
            <person name="Byrne K.P."/>
            <person name="Wolfe K.H."/>
        </authorList>
    </citation>
    <scope>NUCLEOTIDE SEQUENCE [LARGE SCALE GENOMIC DNA]</scope>
    <source>
        <strain evidence="11">ATCC 34711 / CBS 6284 / DSM 70876 / NBRC 10599 / NRRL Y-10934 / UCD 77-7</strain>
    </source>
</reference>
<dbReference type="AlphaFoldDB" id="I2GWP2"/>
<evidence type="ECO:0000256" key="2">
    <source>
        <dbReference type="ARBA" id="ARBA00022679"/>
    </source>
</evidence>
<dbReference type="GO" id="GO:0008865">
    <property type="term" value="F:fructokinase activity"/>
    <property type="evidence" value="ECO:0007669"/>
    <property type="project" value="TreeGrafter"/>
</dbReference>
<dbReference type="STRING" id="1071380.I2GWP2"/>
<keyword evidence="6" id="KW-0324">Glycolysis</keyword>
<dbReference type="GO" id="GO:0001678">
    <property type="term" value="P:intracellular glucose homeostasis"/>
    <property type="evidence" value="ECO:0007669"/>
    <property type="project" value="InterPro"/>
</dbReference>
<accession>I2GWP2</accession>
<feature type="region of interest" description="Disordered" evidence="7">
    <location>
        <begin position="45"/>
        <end position="64"/>
    </location>
</feature>
<name>I2GWP2_HENB6</name>
<keyword evidence="3 6" id="KW-0547">Nucleotide-binding</keyword>
<dbReference type="InterPro" id="IPR022672">
    <property type="entry name" value="Hexokinase_N"/>
</dbReference>
<feature type="compositionally biased region" description="Polar residues" evidence="7">
    <location>
        <begin position="48"/>
        <end position="64"/>
    </location>
</feature>
<dbReference type="KEGG" id="tbl:TBLA_0A07540"/>
<dbReference type="UniPathway" id="UPA00109">
    <property type="reaction ID" value="UER00180"/>
</dbReference>
<dbReference type="GO" id="GO:0006096">
    <property type="term" value="P:glycolytic process"/>
    <property type="evidence" value="ECO:0007669"/>
    <property type="project" value="UniProtKB-UniPathway"/>
</dbReference>
<dbReference type="PROSITE" id="PS51748">
    <property type="entry name" value="HEXOKINASE_2"/>
    <property type="match status" value="1"/>
</dbReference>
<comment type="similarity">
    <text evidence="1 6">Belongs to the hexokinase family.</text>
</comment>
<dbReference type="PRINTS" id="PR00475">
    <property type="entry name" value="HEXOKINASE"/>
</dbReference>
<keyword evidence="4 6" id="KW-0418">Kinase</keyword>
<keyword evidence="11" id="KW-1185">Reference proteome</keyword>
<dbReference type="GO" id="GO:0005829">
    <property type="term" value="C:cytosol"/>
    <property type="evidence" value="ECO:0007669"/>
    <property type="project" value="TreeGrafter"/>
</dbReference>
<dbReference type="InterPro" id="IPR001312">
    <property type="entry name" value="Hexokinase"/>
</dbReference>
<dbReference type="FunFam" id="3.40.367.20:FF:000006">
    <property type="entry name" value="Phosphotransferase"/>
    <property type="match status" value="1"/>
</dbReference>
<dbReference type="PANTHER" id="PTHR19443">
    <property type="entry name" value="HEXOKINASE"/>
    <property type="match status" value="1"/>
</dbReference>
<dbReference type="Pfam" id="PF00349">
    <property type="entry name" value="Hexokinase_1"/>
    <property type="match status" value="1"/>
</dbReference>
<evidence type="ECO:0000256" key="4">
    <source>
        <dbReference type="ARBA" id="ARBA00022777"/>
    </source>
</evidence>
<evidence type="ECO:0000256" key="3">
    <source>
        <dbReference type="ARBA" id="ARBA00022741"/>
    </source>
</evidence>
<evidence type="ECO:0000256" key="5">
    <source>
        <dbReference type="ARBA" id="ARBA00022840"/>
    </source>
</evidence>
<dbReference type="HOGENOM" id="CLU_014393_5_0_1"/>
<proteinExistence type="inferred from homology"/>
<evidence type="ECO:0000313" key="10">
    <source>
        <dbReference type="EMBL" id="CCH58544.1"/>
    </source>
</evidence>
<dbReference type="eggNOG" id="KOG1369">
    <property type="taxonomic scope" value="Eukaryota"/>
</dbReference>
<feature type="domain" description="Hexokinase N-terminal" evidence="8">
    <location>
        <begin position="18"/>
        <end position="233"/>
    </location>
</feature>
<evidence type="ECO:0000259" key="8">
    <source>
        <dbReference type="Pfam" id="PF00349"/>
    </source>
</evidence>
<dbReference type="GeneID" id="14492728"/>
<dbReference type="InterPro" id="IPR022673">
    <property type="entry name" value="Hexokinase_C"/>
</dbReference>
<dbReference type="Proteomes" id="UP000002866">
    <property type="component" value="Chromosome 1"/>
</dbReference>
<evidence type="ECO:0000256" key="1">
    <source>
        <dbReference type="ARBA" id="ARBA00009225"/>
    </source>
</evidence>
<dbReference type="InParanoid" id="I2GWP2"/>
<dbReference type="InterPro" id="IPR043129">
    <property type="entry name" value="ATPase_NBD"/>
</dbReference>
<organism evidence="10 11">
    <name type="scientific">Henningerozyma blattae (strain ATCC 34711 / CBS 6284 / DSM 70876 / NBRC 10599 / NRRL Y-10934 / UCD 77-7)</name>
    <name type="common">Yeast</name>
    <name type="synonym">Tetrapisispora blattae</name>
    <dbReference type="NCBI Taxonomy" id="1071380"/>
    <lineage>
        <taxon>Eukaryota</taxon>
        <taxon>Fungi</taxon>
        <taxon>Dikarya</taxon>
        <taxon>Ascomycota</taxon>
        <taxon>Saccharomycotina</taxon>
        <taxon>Saccharomycetes</taxon>
        <taxon>Saccharomycetales</taxon>
        <taxon>Saccharomycetaceae</taxon>
        <taxon>Henningerozyma</taxon>
    </lineage>
</organism>
<dbReference type="RefSeq" id="XP_004178063.1">
    <property type="nucleotide sequence ID" value="XM_004178015.1"/>
</dbReference>
<dbReference type="GO" id="GO:0005536">
    <property type="term" value="F:D-glucose binding"/>
    <property type="evidence" value="ECO:0007669"/>
    <property type="project" value="InterPro"/>
</dbReference>
<evidence type="ECO:0000256" key="6">
    <source>
        <dbReference type="RuleBase" id="RU362007"/>
    </source>
</evidence>
<dbReference type="OMA" id="GNQMFEK"/>